<reference evidence="1 2" key="1">
    <citation type="journal article" date="2011" name="PLoS Pathog.">
        <title>Dynamic evolution of pathogenicity revealed by sequencing and comparative genomics of 19 Pseudomonas syringae isolates.</title>
        <authorList>
            <person name="Baltrus D.A."/>
            <person name="Nishimura M.T."/>
            <person name="Romanchuk A."/>
            <person name="Chang J.H."/>
            <person name="Mukhtar M.S."/>
            <person name="Cherkis K."/>
            <person name="Roach J."/>
            <person name="Grant S.R."/>
            <person name="Jones C.D."/>
            <person name="Dangl J.L."/>
        </authorList>
    </citation>
    <scope>NUCLEOTIDE SEQUENCE [LARGE SCALE GENOMIC DNA]</scope>
    <source>
        <strain evidence="2">M301072PT</strain>
    </source>
</reference>
<feature type="non-terminal residue" evidence="1">
    <location>
        <position position="1"/>
    </location>
</feature>
<protein>
    <submittedName>
        <fullName evidence="1">Pyoverdine sidechain peptide synthetase II, D-Asp-L-Thr component</fullName>
    </submittedName>
</protein>
<dbReference type="EMBL" id="AEAH01004562">
    <property type="protein sequence ID" value="EGH36208.1"/>
    <property type="molecule type" value="Genomic_DNA"/>
</dbReference>
<dbReference type="Proteomes" id="UP000004471">
    <property type="component" value="Unassembled WGS sequence"/>
</dbReference>
<name>F3G166_PSESX</name>
<proteinExistence type="predicted"/>
<dbReference type="AlphaFoldDB" id="F3G166"/>
<organism evidence="1 2">
    <name type="scientific">Pseudomonas syringae pv. japonica str. M301072</name>
    <dbReference type="NCBI Taxonomy" id="629262"/>
    <lineage>
        <taxon>Bacteria</taxon>
        <taxon>Pseudomonadati</taxon>
        <taxon>Pseudomonadota</taxon>
        <taxon>Gammaproteobacteria</taxon>
        <taxon>Pseudomonadales</taxon>
        <taxon>Pseudomonadaceae</taxon>
        <taxon>Pseudomonas</taxon>
        <taxon>Pseudomonas syringae</taxon>
    </lineage>
</organism>
<dbReference type="SUPFAM" id="SSF52777">
    <property type="entry name" value="CoA-dependent acyltransferases"/>
    <property type="match status" value="1"/>
</dbReference>
<evidence type="ECO:0000313" key="2">
    <source>
        <dbReference type="Proteomes" id="UP000004471"/>
    </source>
</evidence>
<dbReference type="Gene3D" id="3.30.559.30">
    <property type="entry name" value="Nonribosomal peptide synthetase, condensation domain"/>
    <property type="match status" value="1"/>
</dbReference>
<sequence length="34" mass="3953">YIQRIDSDGTRRLSEFAREQRVTLNTLLQSACLV</sequence>
<accession>F3G166</accession>
<comment type="caution">
    <text evidence="1">The sequence shown here is derived from an EMBL/GenBank/DDBJ whole genome shotgun (WGS) entry which is preliminary data.</text>
</comment>
<feature type="non-terminal residue" evidence="1">
    <location>
        <position position="34"/>
    </location>
</feature>
<evidence type="ECO:0000313" key="1">
    <source>
        <dbReference type="EMBL" id="EGH36208.1"/>
    </source>
</evidence>
<gene>
    <name evidence="1" type="ORF">PSYJA_46928</name>
</gene>